<dbReference type="AlphaFoldDB" id="A0A8X6HNX1"/>
<name>A0A8X6HNX1_TRICU</name>
<proteinExistence type="predicted"/>
<protein>
    <submittedName>
        <fullName evidence="1">Uncharacterized protein</fullName>
    </submittedName>
</protein>
<evidence type="ECO:0000313" key="1">
    <source>
        <dbReference type="EMBL" id="GFR27437.1"/>
    </source>
</evidence>
<dbReference type="EMBL" id="BMAO01018957">
    <property type="protein sequence ID" value="GFR27437.1"/>
    <property type="molecule type" value="Genomic_DNA"/>
</dbReference>
<evidence type="ECO:0000313" key="2">
    <source>
        <dbReference type="Proteomes" id="UP000887116"/>
    </source>
</evidence>
<comment type="caution">
    <text evidence="1">The sequence shown here is derived from an EMBL/GenBank/DDBJ whole genome shotgun (WGS) entry which is preliminary data.</text>
</comment>
<reference evidence="1" key="1">
    <citation type="submission" date="2020-07" db="EMBL/GenBank/DDBJ databases">
        <title>Multicomponent nature underlies the extraordinary mechanical properties of spider dragline silk.</title>
        <authorList>
            <person name="Kono N."/>
            <person name="Nakamura H."/>
            <person name="Mori M."/>
            <person name="Yoshida Y."/>
            <person name="Ohtoshi R."/>
            <person name="Malay A.D."/>
            <person name="Moran D.A.P."/>
            <person name="Tomita M."/>
            <person name="Numata K."/>
            <person name="Arakawa K."/>
        </authorList>
    </citation>
    <scope>NUCLEOTIDE SEQUENCE</scope>
</reference>
<sequence length="396" mass="45358">MTNSLAITEQEENIEFSAEITDKKLIENYEDSEIVSTKDEIMSGISVNSIPEDTDEFSKRMDNPRSFKKFSRFTQQNISGVMEQTSAHSTETPLAKYSKCGFYDDNGEQFIIDNAKFEEEEKEIIDIFNSNSEILPSNPFHERGSFNENYHFFPIPFDASPCNPADEDMKENNMPNNMNLEILPSNPFYEMGSHNEDYHENSIFLNASPCNSADEVVQDNNILNNANLEILPSNPFYEMVPRNENYFIPTPLNASPCNSADENEQDYNTTNDANLEILPSNPFYEMVPRNENYFIPIPLNASPCNSADEDEQDNNTTNDANLEILPSNPFYEMVPSNENFFIPIPLNTSPCNSADKNEQENNINSPKKKNVFRKVKSFFKKLRVGNCNGFTYKRFK</sequence>
<dbReference type="Proteomes" id="UP000887116">
    <property type="component" value="Unassembled WGS sequence"/>
</dbReference>
<accession>A0A8X6HNX1</accession>
<organism evidence="1 2">
    <name type="scientific">Trichonephila clavata</name>
    <name type="common">Joro spider</name>
    <name type="synonym">Nephila clavata</name>
    <dbReference type="NCBI Taxonomy" id="2740835"/>
    <lineage>
        <taxon>Eukaryota</taxon>
        <taxon>Metazoa</taxon>
        <taxon>Ecdysozoa</taxon>
        <taxon>Arthropoda</taxon>
        <taxon>Chelicerata</taxon>
        <taxon>Arachnida</taxon>
        <taxon>Araneae</taxon>
        <taxon>Araneomorphae</taxon>
        <taxon>Entelegynae</taxon>
        <taxon>Araneoidea</taxon>
        <taxon>Nephilidae</taxon>
        <taxon>Trichonephila</taxon>
    </lineage>
</organism>
<gene>
    <name evidence="1" type="ORF">TNCT_395901</name>
</gene>
<keyword evidence="2" id="KW-1185">Reference proteome</keyword>